<dbReference type="PANTHER" id="PTHR10742">
    <property type="entry name" value="FLAVIN MONOAMINE OXIDASE"/>
    <property type="match status" value="1"/>
</dbReference>
<dbReference type="InterPro" id="IPR050281">
    <property type="entry name" value="Flavin_monoamine_oxidase"/>
</dbReference>
<dbReference type="InterPro" id="IPR036188">
    <property type="entry name" value="FAD/NAD-bd_sf"/>
</dbReference>
<organism evidence="3 4">
    <name type="scientific">Solanum pennellii</name>
    <name type="common">Tomato</name>
    <name type="synonym">Lycopersicon pennellii</name>
    <dbReference type="NCBI Taxonomy" id="28526"/>
    <lineage>
        <taxon>Eukaryota</taxon>
        <taxon>Viridiplantae</taxon>
        <taxon>Streptophyta</taxon>
        <taxon>Embryophyta</taxon>
        <taxon>Tracheophyta</taxon>
        <taxon>Spermatophyta</taxon>
        <taxon>Magnoliopsida</taxon>
        <taxon>eudicotyledons</taxon>
        <taxon>Gunneridae</taxon>
        <taxon>Pentapetalae</taxon>
        <taxon>asterids</taxon>
        <taxon>lamiids</taxon>
        <taxon>Solanales</taxon>
        <taxon>Solanaceae</taxon>
        <taxon>Solanoideae</taxon>
        <taxon>Solaneae</taxon>
        <taxon>Solanum</taxon>
        <taxon>Solanum subgen. Lycopersicon</taxon>
    </lineage>
</organism>
<accession>A0ABM1V1P7</accession>
<protein>
    <submittedName>
        <fullName evidence="4">Probable polyamine oxidase 5</fullName>
    </submittedName>
</protein>
<reference evidence="4" key="2">
    <citation type="submission" date="2025-08" db="UniProtKB">
        <authorList>
            <consortium name="RefSeq"/>
        </authorList>
    </citation>
    <scope>IDENTIFICATION</scope>
</reference>
<proteinExistence type="inferred from homology"/>
<feature type="domain" description="Amine oxidase" evidence="2">
    <location>
        <begin position="15"/>
        <end position="200"/>
    </location>
</feature>
<dbReference type="GeneID" id="107006997"/>
<sequence>MVSEKPKIVIIGAGIAGLTAAKKLYTTQNSNELFEVCVVEGGNRIGGRIFTTEFCGDRVEMGATWIHGIEGNPIYKIAQEFNGFETDKPWDSMGGKVDKKLTITEDGHEVHSSFVNSISNFFNNLLEFSSGEGDFDGGVGRKIVESLNLEENGRVDKISMGSYLRKGLEFYWGLKKDQGKVESLNLENDQENVEGFNLEDGGIEKEQENVESFNLKSGGVENDQEKVESFNLEHVGIEKDQENVESFNLEHVGIEKDQENVESLNLDDSGVEKDQEKVKSFYLDDGGIEYDQEKVKSFNLDDGIEKDQENVESFNLDNGGIEKDQENVERFNLDDGGVEKDQENVESFNLDDGGVEKDQENVESFNLDSGGIEKDGENVEVFENWSRKALEEGIFAMFENIHRHYSSAGDLGTLDFNGESEYCNFPGDEITIAKGYSSIVESLASVLPPGLIQLGRKVSKIEWQLETSDGNKPVKLHFSDGSVMYADHVIVTVSLGVLKQGIREDSSLFSPPLPKFKTEAISRLGFGVVDKVFLQLSPTHHDGINFPNMMMVFHQSNAKLKNPKIPLWIRRTTLTHPVYPESRVVGSWFAGEEALKVETLDDDEIIEGVSITMSEFLSNTKHFKNSIKFSKVLKCKWGTDPLFLGSYTHIAVGSSGDDLDAMAEPLPKEISDDKNSKRSPRLQVLFAGEATSRNYYSTTHGAYLTGIREANRLLEYFQCVDV</sequence>
<name>A0ABM1V1P7_SOLPN</name>
<comment type="similarity">
    <text evidence="1">Belongs to the flavin monoamine oxidase family.</text>
</comment>
<dbReference type="Pfam" id="PF01593">
    <property type="entry name" value="Amino_oxidase"/>
    <property type="match status" value="2"/>
</dbReference>
<keyword evidence="3" id="KW-1185">Reference proteome</keyword>
<feature type="domain" description="Amine oxidase" evidence="2">
    <location>
        <begin position="412"/>
        <end position="714"/>
    </location>
</feature>
<evidence type="ECO:0000259" key="2">
    <source>
        <dbReference type="Pfam" id="PF01593"/>
    </source>
</evidence>
<dbReference type="InterPro" id="IPR002937">
    <property type="entry name" value="Amino_oxidase"/>
</dbReference>
<dbReference type="PANTHER" id="PTHR10742:SF379">
    <property type="entry name" value="AMINE OXIDASE DOMAIN-CONTAINING PROTEIN"/>
    <property type="match status" value="1"/>
</dbReference>
<dbReference type="Gene3D" id="3.50.50.60">
    <property type="entry name" value="FAD/NAD(P)-binding domain"/>
    <property type="match status" value="2"/>
</dbReference>
<dbReference type="RefSeq" id="XP_027769665.1">
    <property type="nucleotide sequence ID" value="XM_027913864.1"/>
</dbReference>
<dbReference type="Gene3D" id="3.90.660.10">
    <property type="match status" value="1"/>
</dbReference>
<evidence type="ECO:0000256" key="1">
    <source>
        <dbReference type="ARBA" id="ARBA00005995"/>
    </source>
</evidence>
<dbReference type="Proteomes" id="UP000694930">
    <property type="component" value="Chromosome 12"/>
</dbReference>
<evidence type="ECO:0000313" key="3">
    <source>
        <dbReference type="Proteomes" id="UP000694930"/>
    </source>
</evidence>
<reference evidence="3" key="1">
    <citation type="journal article" date="2014" name="Nat. Genet.">
        <title>The genome of the stress-tolerant wild tomato species Solanum pennellii.</title>
        <authorList>
            <person name="Bolger A."/>
            <person name="Scossa F."/>
            <person name="Bolger M.E."/>
            <person name="Lanz C."/>
            <person name="Maumus F."/>
            <person name="Tohge T."/>
            <person name="Quesneville H."/>
            <person name="Alseekh S."/>
            <person name="Sorensen I."/>
            <person name="Lichtenstein G."/>
            <person name="Fich E.A."/>
            <person name="Conte M."/>
            <person name="Keller H."/>
            <person name="Schneeberger K."/>
            <person name="Schwacke R."/>
            <person name="Ofner I."/>
            <person name="Vrebalov J."/>
            <person name="Xu Y."/>
            <person name="Osorio S."/>
            <person name="Aflitos S.A."/>
            <person name="Schijlen E."/>
            <person name="Jimenez-Gomez J.M."/>
            <person name="Ryngajllo M."/>
            <person name="Kimura S."/>
            <person name="Kumar R."/>
            <person name="Koenig D."/>
            <person name="Headland L.R."/>
            <person name="Maloof J.N."/>
            <person name="Sinha N."/>
            <person name="van Ham R.C."/>
            <person name="Lankhorst R.K."/>
            <person name="Mao L."/>
            <person name="Vogel A."/>
            <person name="Arsova B."/>
            <person name="Panstruga R."/>
            <person name="Fei Z."/>
            <person name="Rose J.K."/>
            <person name="Zamir D."/>
            <person name="Carrari F."/>
            <person name="Giovannoni J.J."/>
            <person name="Weigel D."/>
            <person name="Usadel B."/>
            <person name="Fernie A.R."/>
        </authorList>
    </citation>
    <scope>NUCLEOTIDE SEQUENCE [LARGE SCALE GENOMIC DNA]</scope>
    <source>
        <strain evidence="3">cv. LA0716</strain>
    </source>
</reference>
<dbReference type="SUPFAM" id="SSF51905">
    <property type="entry name" value="FAD/NAD(P)-binding domain"/>
    <property type="match status" value="2"/>
</dbReference>
<evidence type="ECO:0000313" key="4">
    <source>
        <dbReference type="RefSeq" id="XP_027769665.1"/>
    </source>
</evidence>
<dbReference type="SUPFAM" id="SSF54373">
    <property type="entry name" value="FAD-linked reductases, C-terminal domain"/>
    <property type="match status" value="1"/>
</dbReference>
<gene>
    <name evidence="4" type="primary">LOC107006997</name>
</gene>